<dbReference type="Proteomes" id="UP000008744">
    <property type="component" value="Unassembled WGS sequence"/>
</dbReference>
<dbReference type="Pfam" id="PF00194">
    <property type="entry name" value="Carb_anhydrase"/>
    <property type="match status" value="1"/>
</dbReference>
<dbReference type="PANTHER" id="PTHR18952">
    <property type="entry name" value="CARBONIC ANHYDRASE"/>
    <property type="match status" value="1"/>
</dbReference>
<dbReference type="InterPro" id="IPR001148">
    <property type="entry name" value="CA_dom"/>
</dbReference>
<dbReference type="GO" id="GO:0008270">
    <property type="term" value="F:zinc ion binding"/>
    <property type="evidence" value="ECO:0007669"/>
    <property type="project" value="InterPro"/>
</dbReference>
<protein>
    <submittedName>
        <fullName evidence="4">GL26017</fullName>
    </submittedName>
</protein>
<feature type="signal peptide" evidence="2">
    <location>
        <begin position="1"/>
        <end position="19"/>
    </location>
</feature>
<dbReference type="InterPro" id="IPR036398">
    <property type="entry name" value="CA_dom_sf"/>
</dbReference>
<dbReference type="HOGENOM" id="CLU_039326_2_0_1"/>
<dbReference type="PROSITE" id="PS51144">
    <property type="entry name" value="ALPHA_CA_2"/>
    <property type="match status" value="1"/>
</dbReference>
<dbReference type="InterPro" id="IPR023561">
    <property type="entry name" value="Carbonic_anhydrase_a-class"/>
</dbReference>
<evidence type="ECO:0000256" key="1">
    <source>
        <dbReference type="ARBA" id="ARBA00010718"/>
    </source>
</evidence>
<sequence>MPQLRIFQILVLLVPLSYAQEPPPQVNLANEIRARHWSYMRHGQNWRGICNTGQEQSPIRLDAKKSVFITLPDIEFENYDEILRFPVILQNNGYTAHMDIPETRNNRRPYITGGMLQGRYMAESLQFHWGSSIWTAGGAEHWIEGKHHDVEMQIVHRNFRYPNLSEAVKHKDGLAILAVIFRIDRGPGYTARALKKITDQLLKIRRFKDQTLIEEDLTLMELLGDLNTKRFFTYSGSLTTPDCQEVVTWTVFSQTLPIGVDEANNFWNLTSFGGQKLLGQLSLCPEPA</sequence>
<evidence type="ECO:0000313" key="4">
    <source>
        <dbReference type="EMBL" id="EDW37032.1"/>
    </source>
</evidence>
<dbReference type="GO" id="GO:0005737">
    <property type="term" value="C:cytoplasm"/>
    <property type="evidence" value="ECO:0007669"/>
    <property type="project" value="TreeGrafter"/>
</dbReference>
<dbReference type="eggNOG" id="KOG0382">
    <property type="taxonomic scope" value="Eukaryota"/>
</dbReference>
<proteinExistence type="inferred from homology"/>
<evidence type="ECO:0000259" key="3">
    <source>
        <dbReference type="PROSITE" id="PS51144"/>
    </source>
</evidence>
<dbReference type="PANTHER" id="PTHR18952:SF137">
    <property type="entry name" value="CARBONIC ANHYDRASE"/>
    <property type="match status" value="1"/>
</dbReference>
<evidence type="ECO:0000313" key="5">
    <source>
        <dbReference type="Proteomes" id="UP000008744"/>
    </source>
</evidence>
<dbReference type="GO" id="GO:0004089">
    <property type="term" value="F:carbonate dehydratase activity"/>
    <property type="evidence" value="ECO:0007669"/>
    <property type="project" value="InterPro"/>
</dbReference>
<keyword evidence="2" id="KW-0732">Signal</keyword>
<feature type="chain" id="PRO_5002803874" evidence="2">
    <location>
        <begin position="20"/>
        <end position="288"/>
    </location>
</feature>
<dbReference type="Gene3D" id="3.10.200.10">
    <property type="entry name" value="Alpha carbonic anhydrase"/>
    <property type="match status" value="1"/>
</dbReference>
<name>B4GK66_DROPE</name>
<dbReference type="SMART" id="SM01057">
    <property type="entry name" value="Carb_anhydrase"/>
    <property type="match status" value="1"/>
</dbReference>
<evidence type="ECO:0000256" key="2">
    <source>
        <dbReference type="SAM" id="SignalP"/>
    </source>
</evidence>
<dbReference type="STRING" id="7234.B4GK66"/>
<dbReference type="PhylomeDB" id="B4GK66"/>
<dbReference type="SUPFAM" id="SSF51069">
    <property type="entry name" value="Carbonic anhydrase"/>
    <property type="match status" value="1"/>
</dbReference>
<gene>
    <name evidence="4" type="primary">Dper\GL26017</name>
    <name evidence="4" type="ORF">Dper_GL26017</name>
</gene>
<dbReference type="KEGG" id="dpe:6593666"/>
<reference evidence="4 5" key="1">
    <citation type="journal article" date="2007" name="Nature">
        <title>Evolution of genes and genomes on the Drosophila phylogeny.</title>
        <authorList>
            <consortium name="Drosophila 12 Genomes Consortium"/>
            <person name="Clark A.G."/>
            <person name="Eisen M.B."/>
            <person name="Smith D.R."/>
            <person name="Bergman C.M."/>
            <person name="Oliver B."/>
            <person name="Markow T.A."/>
            <person name="Kaufman T.C."/>
            <person name="Kellis M."/>
            <person name="Gelbart W."/>
            <person name="Iyer V.N."/>
            <person name="Pollard D.A."/>
            <person name="Sackton T.B."/>
            <person name="Larracuente A.M."/>
            <person name="Singh N.D."/>
            <person name="Abad J.P."/>
            <person name="Abt D.N."/>
            <person name="Adryan B."/>
            <person name="Aguade M."/>
            <person name="Akashi H."/>
            <person name="Anderson W.W."/>
            <person name="Aquadro C.F."/>
            <person name="Ardell D.H."/>
            <person name="Arguello R."/>
            <person name="Artieri C.G."/>
            <person name="Barbash D.A."/>
            <person name="Barker D."/>
            <person name="Barsanti P."/>
            <person name="Batterham P."/>
            <person name="Batzoglou S."/>
            <person name="Begun D."/>
            <person name="Bhutkar A."/>
            <person name="Blanco E."/>
            <person name="Bosak S.A."/>
            <person name="Bradley R.K."/>
            <person name="Brand A.D."/>
            <person name="Brent M.R."/>
            <person name="Brooks A.N."/>
            <person name="Brown R.H."/>
            <person name="Butlin R.K."/>
            <person name="Caggese C."/>
            <person name="Calvi B.R."/>
            <person name="Bernardo de Carvalho A."/>
            <person name="Caspi A."/>
            <person name="Castrezana S."/>
            <person name="Celniker S.E."/>
            <person name="Chang J.L."/>
            <person name="Chapple C."/>
            <person name="Chatterji S."/>
            <person name="Chinwalla A."/>
            <person name="Civetta A."/>
            <person name="Clifton S.W."/>
            <person name="Comeron J.M."/>
            <person name="Costello J.C."/>
            <person name="Coyne J.A."/>
            <person name="Daub J."/>
            <person name="David R.G."/>
            <person name="Delcher A.L."/>
            <person name="Delehaunty K."/>
            <person name="Do C.B."/>
            <person name="Ebling H."/>
            <person name="Edwards K."/>
            <person name="Eickbush T."/>
            <person name="Evans J.D."/>
            <person name="Filipski A."/>
            <person name="Findeiss S."/>
            <person name="Freyhult E."/>
            <person name="Fulton L."/>
            <person name="Fulton R."/>
            <person name="Garcia A.C."/>
            <person name="Gardiner A."/>
            <person name="Garfield D.A."/>
            <person name="Garvin B.E."/>
            <person name="Gibson G."/>
            <person name="Gilbert D."/>
            <person name="Gnerre S."/>
            <person name="Godfrey J."/>
            <person name="Good R."/>
            <person name="Gotea V."/>
            <person name="Gravely B."/>
            <person name="Greenberg A.J."/>
            <person name="Griffiths-Jones S."/>
            <person name="Gross S."/>
            <person name="Guigo R."/>
            <person name="Gustafson E.A."/>
            <person name="Haerty W."/>
            <person name="Hahn M.W."/>
            <person name="Halligan D.L."/>
            <person name="Halpern A.L."/>
            <person name="Halter G.M."/>
            <person name="Han M.V."/>
            <person name="Heger A."/>
            <person name="Hillier L."/>
            <person name="Hinrichs A.S."/>
            <person name="Holmes I."/>
            <person name="Hoskins R.A."/>
            <person name="Hubisz M.J."/>
            <person name="Hultmark D."/>
            <person name="Huntley M.A."/>
            <person name="Jaffe D.B."/>
            <person name="Jagadeeshan S."/>
            <person name="Jeck W.R."/>
            <person name="Johnson J."/>
            <person name="Jones C.D."/>
            <person name="Jordan W.C."/>
            <person name="Karpen G.H."/>
            <person name="Kataoka E."/>
            <person name="Keightley P.D."/>
            <person name="Kheradpour P."/>
            <person name="Kirkness E.F."/>
            <person name="Koerich L.B."/>
            <person name="Kristiansen K."/>
            <person name="Kudrna D."/>
            <person name="Kulathinal R.J."/>
            <person name="Kumar S."/>
            <person name="Kwok R."/>
            <person name="Lander E."/>
            <person name="Langley C.H."/>
            <person name="Lapoint R."/>
            <person name="Lazzaro B.P."/>
            <person name="Lee S.J."/>
            <person name="Levesque L."/>
            <person name="Li R."/>
            <person name="Lin C.F."/>
            <person name="Lin M.F."/>
            <person name="Lindblad-Toh K."/>
            <person name="Llopart A."/>
            <person name="Long M."/>
            <person name="Low L."/>
            <person name="Lozovsky E."/>
            <person name="Lu J."/>
            <person name="Luo M."/>
            <person name="Machado C.A."/>
            <person name="Makalowski W."/>
            <person name="Marzo M."/>
            <person name="Matsuda M."/>
            <person name="Matzkin L."/>
            <person name="McAllister B."/>
            <person name="McBride C.S."/>
            <person name="McKernan B."/>
            <person name="McKernan K."/>
            <person name="Mendez-Lago M."/>
            <person name="Minx P."/>
            <person name="Mollenhauer M.U."/>
            <person name="Montooth K."/>
            <person name="Mount S.M."/>
            <person name="Mu X."/>
            <person name="Myers E."/>
            <person name="Negre B."/>
            <person name="Newfeld S."/>
            <person name="Nielsen R."/>
            <person name="Noor M.A."/>
            <person name="O'Grady P."/>
            <person name="Pachter L."/>
            <person name="Papaceit M."/>
            <person name="Parisi M.J."/>
            <person name="Parisi M."/>
            <person name="Parts L."/>
            <person name="Pedersen J.S."/>
            <person name="Pesole G."/>
            <person name="Phillippy A.M."/>
            <person name="Ponting C.P."/>
            <person name="Pop M."/>
            <person name="Porcelli D."/>
            <person name="Powell J.R."/>
            <person name="Prohaska S."/>
            <person name="Pruitt K."/>
            <person name="Puig M."/>
            <person name="Quesneville H."/>
            <person name="Ram K.R."/>
            <person name="Rand D."/>
            <person name="Rasmussen M.D."/>
            <person name="Reed L.K."/>
            <person name="Reenan R."/>
            <person name="Reily A."/>
            <person name="Remington K.A."/>
            <person name="Rieger T.T."/>
            <person name="Ritchie M.G."/>
            <person name="Robin C."/>
            <person name="Rogers Y.H."/>
            <person name="Rohde C."/>
            <person name="Rozas J."/>
            <person name="Rubenfield M.J."/>
            <person name="Ruiz A."/>
            <person name="Russo S."/>
            <person name="Salzberg S.L."/>
            <person name="Sanchez-Gracia A."/>
            <person name="Saranga D.J."/>
            <person name="Sato H."/>
            <person name="Schaeffer S.W."/>
            <person name="Schatz M.C."/>
            <person name="Schlenke T."/>
            <person name="Schwartz R."/>
            <person name="Segarra C."/>
            <person name="Singh R.S."/>
            <person name="Sirot L."/>
            <person name="Sirota M."/>
            <person name="Sisneros N.B."/>
            <person name="Smith C.D."/>
            <person name="Smith T.F."/>
            <person name="Spieth J."/>
            <person name="Stage D.E."/>
            <person name="Stark A."/>
            <person name="Stephan W."/>
            <person name="Strausberg R.L."/>
            <person name="Strempel S."/>
            <person name="Sturgill D."/>
            <person name="Sutton G."/>
            <person name="Sutton G.G."/>
            <person name="Tao W."/>
            <person name="Teichmann S."/>
            <person name="Tobari Y.N."/>
            <person name="Tomimura Y."/>
            <person name="Tsolas J.M."/>
            <person name="Valente V.L."/>
            <person name="Venter E."/>
            <person name="Venter J.C."/>
            <person name="Vicario S."/>
            <person name="Vieira F.G."/>
            <person name="Vilella A.J."/>
            <person name="Villasante A."/>
            <person name="Walenz B."/>
            <person name="Wang J."/>
            <person name="Wasserman M."/>
            <person name="Watts T."/>
            <person name="Wilson D."/>
            <person name="Wilson R.K."/>
            <person name="Wing R.A."/>
            <person name="Wolfner M.F."/>
            <person name="Wong A."/>
            <person name="Wong G.K."/>
            <person name="Wu C.I."/>
            <person name="Wu G."/>
            <person name="Yamamoto D."/>
            <person name="Yang H.P."/>
            <person name="Yang S.P."/>
            <person name="Yorke J.A."/>
            <person name="Yoshida K."/>
            <person name="Zdobnov E."/>
            <person name="Zhang P."/>
            <person name="Zhang Y."/>
            <person name="Zimin A.V."/>
            <person name="Baldwin J."/>
            <person name="Abdouelleil A."/>
            <person name="Abdulkadir J."/>
            <person name="Abebe A."/>
            <person name="Abera B."/>
            <person name="Abreu J."/>
            <person name="Acer S.C."/>
            <person name="Aftuck L."/>
            <person name="Alexander A."/>
            <person name="An P."/>
            <person name="Anderson E."/>
            <person name="Anderson S."/>
            <person name="Arachi H."/>
            <person name="Azer M."/>
            <person name="Bachantsang P."/>
            <person name="Barry A."/>
            <person name="Bayul T."/>
            <person name="Berlin A."/>
            <person name="Bessette D."/>
            <person name="Bloom T."/>
            <person name="Blye J."/>
            <person name="Boguslavskiy L."/>
            <person name="Bonnet C."/>
            <person name="Boukhgalter B."/>
            <person name="Bourzgui I."/>
            <person name="Brown A."/>
            <person name="Cahill P."/>
            <person name="Channer S."/>
            <person name="Cheshatsang Y."/>
            <person name="Chuda L."/>
            <person name="Citroen M."/>
            <person name="Collymore A."/>
            <person name="Cooke P."/>
            <person name="Costello M."/>
            <person name="D'Aco K."/>
            <person name="Daza R."/>
            <person name="De Haan G."/>
            <person name="DeGray S."/>
            <person name="DeMaso C."/>
            <person name="Dhargay N."/>
            <person name="Dooley K."/>
            <person name="Dooley E."/>
            <person name="Doricent M."/>
            <person name="Dorje P."/>
            <person name="Dorjee K."/>
            <person name="Dupes A."/>
            <person name="Elong R."/>
            <person name="Falk J."/>
            <person name="Farina A."/>
            <person name="Faro S."/>
            <person name="Ferguson D."/>
            <person name="Fisher S."/>
            <person name="Foley C.D."/>
            <person name="Franke A."/>
            <person name="Friedrich D."/>
            <person name="Gadbois L."/>
            <person name="Gearin G."/>
            <person name="Gearin C.R."/>
            <person name="Giannoukos G."/>
            <person name="Goode T."/>
            <person name="Graham J."/>
            <person name="Grandbois E."/>
            <person name="Grewal S."/>
            <person name="Gyaltsen K."/>
            <person name="Hafez N."/>
            <person name="Hagos B."/>
            <person name="Hall J."/>
            <person name="Henson C."/>
            <person name="Hollinger A."/>
            <person name="Honan T."/>
            <person name="Huard M.D."/>
            <person name="Hughes L."/>
            <person name="Hurhula B."/>
            <person name="Husby M.E."/>
            <person name="Kamat A."/>
            <person name="Kanga B."/>
            <person name="Kashin S."/>
            <person name="Khazanovich D."/>
            <person name="Kisner P."/>
            <person name="Lance K."/>
            <person name="Lara M."/>
            <person name="Lee W."/>
            <person name="Lennon N."/>
            <person name="Letendre F."/>
            <person name="LeVine R."/>
            <person name="Lipovsky A."/>
            <person name="Liu X."/>
            <person name="Liu J."/>
            <person name="Liu S."/>
            <person name="Lokyitsang T."/>
            <person name="Lokyitsang Y."/>
            <person name="Lubonja R."/>
            <person name="Lui A."/>
            <person name="MacDonald P."/>
            <person name="Magnisalis V."/>
            <person name="Maru K."/>
            <person name="Matthews C."/>
            <person name="McCusker W."/>
            <person name="McDonough S."/>
            <person name="Mehta T."/>
            <person name="Meldrim J."/>
            <person name="Meneus L."/>
            <person name="Mihai O."/>
            <person name="Mihalev A."/>
            <person name="Mihova T."/>
            <person name="Mittelman R."/>
            <person name="Mlenga V."/>
            <person name="Montmayeur A."/>
            <person name="Mulrain L."/>
            <person name="Navidi A."/>
            <person name="Naylor J."/>
            <person name="Negash T."/>
            <person name="Nguyen T."/>
            <person name="Nguyen N."/>
            <person name="Nicol R."/>
            <person name="Norbu C."/>
            <person name="Norbu N."/>
            <person name="Novod N."/>
            <person name="O'Neill B."/>
            <person name="Osman S."/>
            <person name="Markiewicz E."/>
            <person name="Oyono O.L."/>
            <person name="Patti C."/>
            <person name="Phunkhang P."/>
            <person name="Pierre F."/>
            <person name="Priest M."/>
            <person name="Raghuraman S."/>
            <person name="Rege F."/>
            <person name="Reyes R."/>
            <person name="Rise C."/>
            <person name="Rogov P."/>
            <person name="Ross K."/>
            <person name="Ryan E."/>
            <person name="Settipalli S."/>
            <person name="Shea T."/>
            <person name="Sherpa N."/>
            <person name="Shi L."/>
            <person name="Shih D."/>
            <person name="Sparrow T."/>
            <person name="Spaulding J."/>
            <person name="Stalker J."/>
            <person name="Stange-Thomann N."/>
            <person name="Stavropoulos S."/>
            <person name="Stone C."/>
            <person name="Strader C."/>
            <person name="Tesfaye S."/>
            <person name="Thomson T."/>
            <person name="Thoulutsang Y."/>
            <person name="Thoulutsang D."/>
            <person name="Topham K."/>
            <person name="Topping I."/>
            <person name="Tsamla T."/>
            <person name="Vassiliev H."/>
            <person name="Vo A."/>
            <person name="Wangchuk T."/>
            <person name="Wangdi T."/>
            <person name="Weiand M."/>
            <person name="Wilkinson J."/>
            <person name="Wilson A."/>
            <person name="Yadav S."/>
            <person name="Young G."/>
            <person name="Yu Q."/>
            <person name="Zembek L."/>
            <person name="Zhong D."/>
            <person name="Zimmer A."/>
            <person name="Zwirko Z."/>
            <person name="Jaffe D.B."/>
            <person name="Alvarez P."/>
            <person name="Brockman W."/>
            <person name="Butler J."/>
            <person name="Chin C."/>
            <person name="Gnerre S."/>
            <person name="Grabherr M."/>
            <person name="Kleber M."/>
            <person name="Mauceli E."/>
            <person name="MacCallum I."/>
        </authorList>
    </citation>
    <scope>NUCLEOTIDE SEQUENCE [LARGE SCALE GENOMIC DNA]</scope>
    <source>
        <strain evidence="5">MSH-3 / Tucson 14011-0111.49</strain>
    </source>
</reference>
<dbReference type="OMA" id="WGSSIWT"/>
<dbReference type="OrthoDB" id="429145at2759"/>
<dbReference type="SMR" id="B4GK66"/>
<comment type="similarity">
    <text evidence="1">Belongs to the alpha-carbonic anhydrase family.</text>
</comment>
<dbReference type="AlphaFoldDB" id="B4GK66"/>
<feature type="domain" description="Alpha-carbonic anhydrase" evidence="3">
    <location>
        <begin position="35"/>
        <end position="288"/>
    </location>
</feature>
<dbReference type="EMBL" id="CH479184">
    <property type="protein sequence ID" value="EDW37032.1"/>
    <property type="molecule type" value="Genomic_DNA"/>
</dbReference>
<accession>B4GK66</accession>
<organism evidence="5">
    <name type="scientific">Drosophila persimilis</name>
    <name type="common">Fruit fly</name>
    <dbReference type="NCBI Taxonomy" id="7234"/>
    <lineage>
        <taxon>Eukaryota</taxon>
        <taxon>Metazoa</taxon>
        <taxon>Ecdysozoa</taxon>
        <taxon>Arthropoda</taxon>
        <taxon>Hexapoda</taxon>
        <taxon>Insecta</taxon>
        <taxon>Pterygota</taxon>
        <taxon>Neoptera</taxon>
        <taxon>Endopterygota</taxon>
        <taxon>Diptera</taxon>
        <taxon>Brachycera</taxon>
        <taxon>Muscomorpha</taxon>
        <taxon>Ephydroidea</taxon>
        <taxon>Drosophilidae</taxon>
        <taxon>Drosophila</taxon>
        <taxon>Sophophora</taxon>
    </lineage>
</organism>
<dbReference type="CDD" id="cd00326">
    <property type="entry name" value="alpha_CA"/>
    <property type="match status" value="1"/>
</dbReference>
<keyword evidence="5" id="KW-1185">Reference proteome</keyword>